<protein>
    <recommendedName>
        <fullName evidence="2">VTT domain-containing protein</fullName>
    </recommendedName>
</protein>
<sequence length="201" mass="21978">MTETLTEQPDQSVRARIVSWAKGPLFYPIAVLVGFLEGSFVVVPMEPVFIPMMVMRRKQAWLVALALLLGNVIGGLVIYWLGAVLADDLLQPMISMFGAQETYDATLQKLRDDGFTTLFMIGVTPFPFQLGVAAAGAAGFSVLLFVVAVATSRSIRFLVIAILVMIVGQSAEKLLKKYDVEIFIGGLLLFVGFATYLLFFS</sequence>
<proteinExistence type="predicted"/>
<feature type="transmembrane region" description="Helical" evidence="1">
    <location>
        <begin position="183"/>
        <end position="200"/>
    </location>
</feature>
<keyword evidence="1" id="KW-1133">Transmembrane helix</keyword>
<evidence type="ECO:0000259" key="2">
    <source>
        <dbReference type="Pfam" id="PF09335"/>
    </source>
</evidence>
<feature type="domain" description="VTT" evidence="2">
    <location>
        <begin position="56"/>
        <end position="163"/>
    </location>
</feature>
<accession>A0A399QQ02</accession>
<dbReference type="GO" id="GO:0005886">
    <property type="term" value="C:plasma membrane"/>
    <property type="evidence" value="ECO:0007669"/>
    <property type="project" value="TreeGrafter"/>
</dbReference>
<keyword evidence="1" id="KW-0472">Membrane</keyword>
<dbReference type="PANTHER" id="PTHR42709:SF11">
    <property type="entry name" value="DEDA FAMILY PROTEIN"/>
    <property type="match status" value="1"/>
</dbReference>
<organism evidence="3 4">
    <name type="scientific">Henriciella barbarensis</name>
    <dbReference type="NCBI Taxonomy" id="86342"/>
    <lineage>
        <taxon>Bacteria</taxon>
        <taxon>Pseudomonadati</taxon>
        <taxon>Pseudomonadota</taxon>
        <taxon>Alphaproteobacteria</taxon>
        <taxon>Hyphomonadales</taxon>
        <taxon>Hyphomonadaceae</taxon>
        <taxon>Henriciella</taxon>
    </lineage>
</organism>
<dbReference type="Proteomes" id="UP000265431">
    <property type="component" value="Unassembled WGS sequence"/>
</dbReference>
<dbReference type="InterPro" id="IPR032816">
    <property type="entry name" value="VTT_dom"/>
</dbReference>
<keyword evidence="1" id="KW-0812">Transmembrane</keyword>
<evidence type="ECO:0000313" key="4">
    <source>
        <dbReference type="Proteomes" id="UP000265431"/>
    </source>
</evidence>
<dbReference type="OrthoDB" id="9810270at2"/>
<dbReference type="RefSeq" id="WP_119380691.1">
    <property type="nucleotide sequence ID" value="NZ_QWGB01000014.1"/>
</dbReference>
<dbReference type="PANTHER" id="PTHR42709">
    <property type="entry name" value="ALKALINE PHOSPHATASE LIKE PROTEIN"/>
    <property type="match status" value="1"/>
</dbReference>
<feature type="transmembrane region" description="Helical" evidence="1">
    <location>
        <begin position="128"/>
        <end position="148"/>
    </location>
</feature>
<evidence type="ECO:0000313" key="3">
    <source>
        <dbReference type="EMBL" id="RIJ20374.1"/>
    </source>
</evidence>
<comment type="caution">
    <text evidence="3">The sequence shown here is derived from an EMBL/GenBank/DDBJ whole genome shotgun (WGS) entry which is preliminary data.</text>
</comment>
<feature type="transmembrane region" description="Helical" evidence="1">
    <location>
        <begin position="25"/>
        <end position="49"/>
    </location>
</feature>
<reference evidence="3 4" key="1">
    <citation type="submission" date="2018-08" db="EMBL/GenBank/DDBJ databases">
        <title>Henriciella mobilis sp. nov., isolated from seawater.</title>
        <authorList>
            <person name="Cheng H."/>
            <person name="Wu Y.-H."/>
            <person name="Xu X.-W."/>
            <person name="Guo L.-L."/>
        </authorList>
    </citation>
    <scope>NUCLEOTIDE SEQUENCE [LARGE SCALE GENOMIC DNA]</scope>
    <source>
        <strain evidence="3 4">CCUG66934</strain>
    </source>
</reference>
<name>A0A399QQ02_9PROT</name>
<feature type="transmembrane region" description="Helical" evidence="1">
    <location>
        <begin position="155"/>
        <end position="171"/>
    </location>
</feature>
<evidence type="ECO:0000256" key="1">
    <source>
        <dbReference type="SAM" id="Phobius"/>
    </source>
</evidence>
<keyword evidence="4" id="KW-1185">Reference proteome</keyword>
<gene>
    <name evidence="3" type="ORF">D1224_14705</name>
</gene>
<dbReference type="Pfam" id="PF09335">
    <property type="entry name" value="VTT_dom"/>
    <property type="match status" value="1"/>
</dbReference>
<dbReference type="AlphaFoldDB" id="A0A399QQ02"/>
<dbReference type="EMBL" id="QWGB01000014">
    <property type="protein sequence ID" value="RIJ20374.1"/>
    <property type="molecule type" value="Genomic_DNA"/>
</dbReference>
<dbReference type="InterPro" id="IPR051311">
    <property type="entry name" value="DedA_domain"/>
</dbReference>
<feature type="transmembrane region" description="Helical" evidence="1">
    <location>
        <begin position="61"/>
        <end position="82"/>
    </location>
</feature>